<feature type="domain" description="F-box" evidence="6">
    <location>
        <begin position="79"/>
        <end position="125"/>
    </location>
</feature>
<dbReference type="PROSITE" id="PS00678">
    <property type="entry name" value="WD_REPEATS_1"/>
    <property type="match status" value="1"/>
</dbReference>
<dbReference type="CDD" id="cd00200">
    <property type="entry name" value="WD40"/>
    <property type="match status" value="1"/>
</dbReference>
<dbReference type="PRINTS" id="PR00320">
    <property type="entry name" value="GPROTEINBRPT"/>
</dbReference>
<dbReference type="Pfam" id="PF00400">
    <property type="entry name" value="WD40"/>
    <property type="match status" value="5"/>
</dbReference>
<dbReference type="InterPro" id="IPR001810">
    <property type="entry name" value="F-box_dom"/>
</dbReference>
<evidence type="ECO:0000259" key="6">
    <source>
        <dbReference type="PROSITE" id="PS50181"/>
    </source>
</evidence>
<feature type="repeat" description="WD" evidence="4">
    <location>
        <begin position="451"/>
        <end position="490"/>
    </location>
</feature>
<dbReference type="AlphaFoldDB" id="A0AAE1C2S8"/>
<accession>A0AAE1C2S8</accession>
<feature type="region of interest" description="Disordered" evidence="5">
    <location>
        <begin position="1"/>
        <end position="27"/>
    </location>
</feature>
<proteinExistence type="inferred from homology"/>
<feature type="region of interest" description="Disordered" evidence="5">
    <location>
        <begin position="152"/>
        <end position="192"/>
    </location>
</feature>
<dbReference type="EMBL" id="JAUTXT010000012">
    <property type="protein sequence ID" value="KAK3675958.1"/>
    <property type="molecule type" value="Genomic_DNA"/>
</dbReference>
<dbReference type="InterPro" id="IPR001680">
    <property type="entry name" value="WD40_rpt"/>
</dbReference>
<organism evidence="7 8">
    <name type="scientific">Recurvomyces mirabilis</name>
    <dbReference type="NCBI Taxonomy" id="574656"/>
    <lineage>
        <taxon>Eukaryota</taxon>
        <taxon>Fungi</taxon>
        <taxon>Dikarya</taxon>
        <taxon>Ascomycota</taxon>
        <taxon>Pezizomycotina</taxon>
        <taxon>Dothideomycetes</taxon>
        <taxon>Dothideomycetidae</taxon>
        <taxon>Mycosphaerellales</taxon>
        <taxon>Teratosphaeriaceae</taxon>
        <taxon>Recurvomyces</taxon>
    </lineage>
</organism>
<dbReference type="PROSITE" id="PS50294">
    <property type="entry name" value="WD_REPEATS_REGION"/>
    <property type="match status" value="4"/>
</dbReference>
<comment type="caution">
    <text evidence="7">The sequence shown here is derived from an EMBL/GenBank/DDBJ whole genome shotgun (WGS) entry which is preliminary data.</text>
</comment>
<dbReference type="SMART" id="SM00320">
    <property type="entry name" value="WD40"/>
    <property type="match status" value="7"/>
</dbReference>
<feature type="region of interest" description="Disordered" evidence="5">
    <location>
        <begin position="719"/>
        <end position="746"/>
    </location>
</feature>
<feature type="compositionally biased region" description="Basic and acidic residues" evidence="5">
    <location>
        <begin position="16"/>
        <end position="27"/>
    </location>
</feature>
<dbReference type="PROSITE" id="PS50082">
    <property type="entry name" value="WD_REPEATS_2"/>
    <property type="match status" value="4"/>
</dbReference>
<protein>
    <recommendedName>
        <fullName evidence="6">F-box domain-containing protein</fullName>
    </recommendedName>
</protein>
<keyword evidence="3" id="KW-0677">Repeat</keyword>
<dbReference type="PANTHER" id="PTHR14604:SF4">
    <property type="entry name" value="F-BOX DOMAIN-CONTAINING PROTEIN"/>
    <property type="match status" value="1"/>
</dbReference>
<feature type="repeat" description="WD" evidence="4">
    <location>
        <begin position="292"/>
        <end position="331"/>
    </location>
</feature>
<dbReference type="Pfam" id="PF12937">
    <property type="entry name" value="F-box-like"/>
    <property type="match status" value="1"/>
</dbReference>
<feature type="repeat" description="WD" evidence="4">
    <location>
        <begin position="491"/>
        <end position="530"/>
    </location>
</feature>
<feature type="compositionally biased region" description="Low complexity" evidence="5">
    <location>
        <begin position="721"/>
        <end position="746"/>
    </location>
</feature>
<feature type="compositionally biased region" description="Low complexity" evidence="5">
    <location>
        <begin position="908"/>
        <end position="919"/>
    </location>
</feature>
<dbReference type="InterPro" id="IPR019775">
    <property type="entry name" value="WD40_repeat_CS"/>
</dbReference>
<sequence length="993" mass="107471">MQRSHSNQVDEGYSGEETRSQSESEMYHGDLDPATRQMLELLLAMPVEQRRQIIEAGIRSLPSAEKQAVGHYCTNLTHFDPALYLPAELMLGVLSYLSPYDLLIASRVSLAWRQRAQDEKLWRICFAREGWVMDRGKMDAFEEKARLKGRRVAEGGIQRKGSRKRKTEEAFSSEGEAAADRRISGGSLGEEDGMEGVEMAGRSADSAVVLRSVGRSRRPSVASVQPALYPGMDGYQSPSDAFVKLKPGLWRTNTDTPKLSWPYLYKQRARLEKNWETGRAARFQLPLAEHADEGHTECVYAVQHTSRHLVSGSRDRTIRVWDLNTYRLKRTMTGHDASVLCLQFDERPEHDIIVSGGSDSYVIIWRFSTGEILRRMTTAHSESVLNLRFDDRYIVTCSKDKSIKVFSRHALHKSDPLVPTHLLSDECANVVDARGMIAEYSLLTTFIGTQLGGHQAAVNAVQIHGDIIISASGDRNIKSWSIDTGRILRTFTGHTKGIACVQFDGRRIVSGSSDNTVRIFDSQTGAEVACLQNHQSLVRTIQARFGDLNTVTDAELEEEANTISQDFYHALENGMPMPSCGSRRGRNAGSRRPEDITATGTKVPPGGGGGRWAKIISGSYDETVMIWKRDREGAWRVVQTLEMDGAGRGGAARRRVAVAVPAAAGGQGGQAGVQVLGAQQIVQQAAQQTQVLAQQSLQQAQGNIAGLYSAMHHLAAAPGGANPSNLNANTTTTTATTTATGTAATPGPSTLPMIAAAAAAAAAPDQLPGAVAAHNAWLLAQMSNAMANGGVPPAAGNGGNDLLAPLQQLQRGFGPLVLQHAMLTQQNQARALQGAQLGLQGMQGVQQNQQQAQAQAQAQQYPGQNFAPGASGSTLGPLLHNPPLLDQHPQPAPQPAPQQPQPQPQPPSQSTLGPLLHNPLPLPTANTAPQPIAAVAAAPQPQHHHRESNRVFKLQFDTRRLIACSQNRVIVGWDFADGERELERVGGWGVETA</sequence>
<dbReference type="InterPro" id="IPR050995">
    <property type="entry name" value="WD-F-box_domain-protein"/>
</dbReference>
<dbReference type="InterPro" id="IPR036047">
    <property type="entry name" value="F-box-like_dom_sf"/>
</dbReference>
<evidence type="ECO:0000256" key="1">
    <source>
        <dbReference type="ARBA" id="ARBA00007968"/>
    </source>
</evidence>
<dbReference type="SMART" id="SM00256">
    <property type="entry name" value="FBOX"/>
    <property type="match status" value="1"/>
</dbReference>
<dbReference type="PANTHER" id="PTHR14604">
    <property type="entry name" value="WD40 REPEAT PF20"/>
    <property type="match status" value="1"/>
</dbReference>
<evidence type="ECO:0000256" key="2">
    <source>
        <dbReference type="ARBA" id="ARBA00022574"/>
    </source>
</evidence>
<comment type="similarity">
    <text evidence="1">Belongs to the WD repeat MET30/SCONB/SCON-2 family.</text>
</comment>
<feature type="compositionally biased region" description="Low complexity" evidence="5">
    <location>
        <begin position="851"/>
        <end position="865"/>
    </location>
</feature>
<feature type="compositionally biased region" description="Pro residues" evidence="5">
    <location>
        <begin position="890"/>
        <end position="907"/>
    </location>
</feature>
<dbReference type="Gene3D" id="1.20.1280.50">
    <property type="match status" value="1"/>
</dbReference>
<name>A0AAE1C2S8_9PEZI</name>
<reference evidence="7" key="1">
    <citation type="submission" date="2023-07" db="EMBL/GenBank/DDBJ databases">
        <title>Black Yeasts Isolated from many extreme environments.</title>
        <authorList>
            <person name="Coleine C."/>
            <person name="Stajich J.E."/>
            <person name="Selbmann L."/>
        </authorList>
    </citation>
    <scope>NUCLEOTIDE SEQUENCE</scope>
    <source>
        <strain evidence="7">CCFEE 5485</strain>
    </source>
</reference>
<evidence type="ECO:0000313" key="7">
    <source>
        <dbReference type="EMBL" id="KAK3675958.1"/>
    </source>
</evidence>
<feature type="compositionally biased region" description="Low complexity" evidence="5">
    <location>
        <begin position="579"/>
        <end position="590"/>
    </location>
</feature>
<dbReference type="SUPFAM" id="SSF50978">
    <property type="entry name" value="WD40 repeat-like"/>
    <property type="match status" value="1"/>
</dbReference>
<dbReference type="PROSITE" id="PS50181">
    <property type="entry name" value="FBOX"/>
    <property type="match status" value="1"/>
</dbReference>
<dbReference type="InterPro" id="IPR020472">
    <property type="entry name" value="WD40_PAC1"/>
</dbReference>
<evidence type="ECO:0000256" key="4">
    <source>
        <dbReference type="PROSITE-ProRule" id="PRU00221"/>
    </source>
</evidence>
<dbReference type="Gene3D" id="2.130.10.10">
    <property type="entry name" value="YVTN repeat-like/Quinoprotein amine dehydrogenase"/>
    <property type="match status" value="1"/>
</dbReference>
<keyword evidence="8" id="KW-1185">Reference proteome</keyword>
<dbReference type="SUPFAM" id="SSF81383">
    <property type="entry name" value="F-box domain"/>
    <property type="match status" value="1"/>
</dbReference>
<keyword evidence="2 4" id="KW-0853">WD repeat</keyword>
<evidence type="ECO:0000313" key="8">
    <source>
        <dbReference type="Proteomes" id="UP001274830"/>
    </source>
</evidence>
<dbReference type="InterPro" id="IPR036322">
    <property type="entry name" value="WD40_repeat_dom_sf"/>
</dbReference>
<feature type="region of interest" description="Disordered" evidence="5">
    <location>
        <begin position="574"/>
        <end position="609"/>
    </location>
</feature>
<dbReference type="Proteomes" id="UP001274830">
    <property type="component" value="Unassembled WGS sequence"/>
</dbReference>
<gene>
    <name evidence="7" type="ORF">LTR78_004150</name>
</gene>
<feature type="region of interest" description="Disordered" evidence="5">
    <location>
        <begin position="851"/>
        <end position="927"/>
    </location>
</feature>
<evidence type="ECO:0000256" key="5">
    <source>
        <dbReference type="SAM" id="MobiDB-lite"/>
    </source>
</evidence>
<feature type="repeat" description="WD" evidence="4">
    <location>
        <begin position="332"/>
        <end position="375"/>
    </location>
</feature>
<dbReference type="InterPro" id="IPR015943">
    <property type="entry name" value="WD40/YVTN_repeat-like_dom_sf"/>
</dbReference>
<evidence type="ECO:0000256" key="3">
    <source>
        <dbReference type="ARBA" id="ARBA00022737"/>
    </source>
</evidence>